<dbReference type="AlphaFoldDB" id="S9TS58"/>
<sequence>MRARQVQWLGPRRIGQQVNPVSVTGTASETNLYTADGPAGLLIPANMLGRDGDRLRISLWGSFTASTNIRTIRVRLGGVQMAVMTVATANAGYVAELSILRCGTGQVRSSGGVVGGVGLTTGTTGLYALDLSADQRLTVTGQLTSAGETISIDALAIILEPGK</sequence>
<dbReference type="STRING" id="1316936.K678_11351"/>
<comment type="caution">
    <text evidence="1">The sequence shown here is derived from an EMBL/GenBank/DDBJ whole genome shotgun (WGS) entry which is preliminary data.</text>
</comment>
<name>S9TS58_MAGFU</name>
<reference evidence="1 2" key="1">
    <citation type="submission" date="2013-04" db="EMBL/GenBank/DDBJ databases">
        <authorList>
            <person name="Kuznetsov B."/>
            <person name="Ivanovsky R."/>
        </authorList>
    </citation>
    <scope>NUCLEOTIDE SEQUENCE [LARGE SCALE GENOMIC DNA]</scope>
    <source>
        <strain evidence="1 2">MGU-K5</strain>
    </source>
</reference>
<dbReference type="Proteomes" id="UP000015350">
    <property type="component" value="Unassembled WGS sequence"/>
</dbReference>
<evidence type="ECO:0000313" key="2">
    <source>
        <dbReference type="Proteomes" id="UP000015350"/>
    </source>
</evidence>
<gene>
    <name evidence="1" type="ORF">K678_11351</name>
</gene>
<proteinExistence type="predicted"/>
<evidence type="ECO:0000313" key="1">
    <source>
        <dbReference type="EMBL" id="EPY01390.1"/>
    </source>
</evidence>
<accession>S9TS58</accession>
<organism evidence="1 2">
    <name type="scientific">Magnetospirillum fulvum MGU-K5</name>
    <dbReference type="NCBI Taxonomy" id="1316936"/>
    <lineage>
        <taxon>Bacteria</taxon>
        <taxon>Pseudomonadati</taxon>
        <taxon>Pseudomonadota</taxon>
        <taxon>Alphaproteobacteria</taxon>
        <taxon>Rhodospirillales</taxon>
        <taxon>Rhodospirillaceae</taxon>
        <taxon>Magnetospirillum</taxon>
    </lineage>
</organism>
<dbReference type="EMBL" id="AQPH01000042">
    <property type="protein sequence ID" value="EPY01390.1"/>
    <property type="molecule type" value="Genomic_DNA"/>
</dbReference>
<protein>
    <submittedName>
        <fullName evidence="1">Uncharacterized protein</fullName>
    </submittedName>
</protein>